<dbReference type="PROSITE" id="PS00444">
    <property type="entry name" value="POLYPRENYL_SYNTHASE_2"/>
    <property type="match status" value="1"/>
</dbReference>
<evidence type="ECO:0000256" key="14">
    <source>
        <dbReference type="ARBA" id="ARBA00032873"/>
    </source>
</evidence>
<dbReference type="OrthoDB" id="6921389at2759"/>
<dbReference type="Gene3D" id="1.10.600.10">
    <property type="entry name" value="Farnesyl Diphosphate Synthase"/>
    <property type="match status" value="1"/>
</dbReference>
<protein>
    <recommendedName>
        <fullName evidence="14">(2E,6E)-farnesyl diphosphate synthase</fullName>
        <ecNumber evidence="6">2.5.1.1</ecNumber>
        <ecNumber evidence="5">2.5.1.10</ecNumber>
        <ecNumber evidence="4">2.5.1.29</ecNumber>
    </recommendedName>
    <alternativeName>
        <fullName evidence="13">Dimethylallyltranstransferase</fullName>
    </alternativeName>
    <alternativeName>
        <fullName evidence="12">Farnesyl diphosphate synthase</fullName>
    </alternativeName>
    <alternativeName>
        <fullName evidence="10">Farnesyltranstransferase</fullName>
    </alternativeName>
    <alternativeName>
        <fullName evidence="15">Geranylgeranyl diphosphate synthase</fullName>
    </alternativeName>
    <alternativeName>
        <fullName evidence="11">Geranyltranstransferase</fullName>
    </alternativeName>
</protein>
<dbReference type="PANTHER" id="PTHR12001:SF70">
    <property type="entry name" value="PYROPHOSPHATE SYNTHETASE ATMG, PUTATIVE (AFU_ORTHOLOGUE AFUA_8G02400)-RELATED"/>
    <property type="match status" value="1"/>
</dbReference>
<evidence type="ECO:0000256" key="11">
    <source>
        <dbReference type="ARBA" id="ARBA00032380"/>
    </source>
</evidence>
<reference evidence="20 21" key="1">
    <citation type="journal article" date="2016" name="Genome Biol. Evol.">
        <title>Divergent and convergent evolution of fungal pathogenicity.</title>
        <authorList>
            <person name="Shang Y."/>
            <person name="Xiao G."/>
            <person name="Zheng P."/>
            <person name="Cen K."/>
            <person name="Zhan S."/>
            <person name="Wang C."/>
        </authorList>
    </citation>
    <scope>NUCLEOTIDE SEQUENCE [LARGE SCALE GENOMIC DNA]</scope>
    <source>
        <strain evidence="20 21">RCEF 2490</strain>
    </source>
</reference>
<evidence type="ECO:0000256" key="10">
    <source>
        <dbReference type="ARBA" id="ARBA00032052"/>
    </source>
</evidence>
<evidence type="ECO:0000313" key="21">
    <source>
        <dbReference type="Proteomes" id="UP000078544"/>
    </source>
</evidence>
<evidence type="ECO:0000256" key="6">
    <source>
        <dbReference type="ARBA" id="ARBA00012833"/>
    </source>
</evidence>
<dbReference type="SUPFAM" id="SSF48576">
    <property type="entry name" value="Terpenoid synthases"/>
    <property type="match status" value="1"/>
</dbReference>
<dbReference type="GO" id="GO:0046165">
    <property type="term" value="P:alcohol biosynthetic process"/>
    <property type="evidence" value="ECO:0007669"/>
    <property type="project" value="UniProtKB-ARBA"/>
</dbReference>
<dbReference type="GO" id="GO:0046872">
    <property type="term" value="F:metal ion binding"/>
    <property type="evidence" value="ECO:0007669"/>
    <property type="project" value="UniProtKB-KW"/>
</dbReference>
<evidence type="ECO:0000256" key="2">
    <source>
        <dbReference type="ARBA" id="ARBA00005179"/>
    </source>
</evidence>
<dbReference type="EMBL" id="AZGY01000001">
    <property type="protein sequence ID" value="OAA32940.1"/>
    <property type="molecule type" value="Genomic_DNA"/>
</dbReference>
<dbReference type="CDD" id="cd00685">
    <property type="entry name" value="Trans_IPPS_HT"/>
    <property type="match status" value="1"/>
</dbReference>
<name>A0A166UTI8_9HYPO</name>
<dbReference type="STRING" id="1081109.A0A166UTI8"/>
<dbReference type="Proteomes" id="UP000078544">
    <property type="component" value="Unassembled WGS sequence"/>
</dbReference>
<dbReference type="GO" id="GO:0043386">
    <property type="term" value="P:mycotoxin biosynthetic process"/>
    <property type="evidence" value="ECO:0007669"/>
    <property type="project" value="UniProtKB-ARBA"/>
</dbReference>
<evidence type="ECO:0000256" key="9">
    <source>
        <dbReference type="ARBA" id="ARBA00022842"/>
    </source>
</evidence>
<dbReference type="Pfam" id="PF00348">
    <property type="entry name" value="polyprenyl_synt"/>
    <property type="match status" value="1"/>
</dbReference>
<comment type="catalytic activity">
    <reaction evidence="18">
        <text>isopentenyl diphosphate + (2E)-geranyl diphosphate = (2E,6E)-farnesyl diphosphate + diphosphate</text>
        <dbReference type="Rhea" id="RHEA:19361"/>
        <dbReference type="ChEBI" id="CHEBI:33019"/>
        <dbReference type="ChEBI" id="CHEBI:58057"/>
        <dbReference type="ChEBI" id="CHEBI:128769"/>
        <dbReference type="ChEBI" id="CHEBI:175763"/>
        <dbReference type="EC" id="2.5.1.10"/>
    </reaction>
</comment>
<keyword evidence="9" id="KW-0460">Magnesium</keyword>
<evidence type="ECO:0000256" key="19">
    <source>
        <dbReference type="RuleBase" id="RU004466"/>
    </source>
</evidence>
<proteinExistence type="inferred from homology"/>
<evidence type="ECO:0000256" key="12">
    <source>
        <dbReference type="ARBA" id="ARBA00032424"/>
    </source>
</evidence>
<dbReference type="PROSITE" id="PS00723">
    <property type="entry name" value="POLYPRENYL_SYNTHASE_1"/>
    <property type="match status" value="1"/>
</dbReference>
<comment type="cofactor">
    <cofactor evidence="1">
        <name>Mg(2+)</name>
        <dbReference type="ChEBI" id="CHEBI:18420"/>
    </cofactor>
</comment>
<comment type="catalytic activity">
    <reaction evidence="16">
        <text>isopentenyl diphosphate + (2E,6E)-farnesyl diphosphate = (2E,6E,10E)-geranylgeranyl diphosphate + diphosphate</text>
        <dbReference type="Rhea" id="RHEA:17653"/>
        <dbReference type="ChEBI" id="CHEBI:33019"/>
        <dbReference type="ChEBI" id="CHEBI:58756"/>
        <dbReference type="ChEBI" id="CHEBI:128769"/>
        <dbReference type="ChEBI" id="CHEBI:175763"/>
        <dbReference type="EC" id="2.5.1.29"/>
    </reaction>
</comment>
<dbReference type="EC" id="2.5.1.10" evidence="5"/>
<evidence type="ECO:0000256" key="13">
    <source>
        <dbReference type="ARBA" id="ARBA00032448"/>
    </source>
</evidence>
<evidence type="ECO:0000256" key="8">
    <source>
        <dbReference type="ARBA" id="ARBA00022723"/>
    </source>
</evidence>
<dbReference type="PANTHER" id="PTHR12001">
    <property type="entry name" value="GERANYLGERANYL PYROPHOSPHATE SYNTHASE"/>
    <property type="match status" value="1"/>
</dbReference>
<accession>A0A166UTI8</accession>
<keyword evidence="21" id="KW-1185">Reference proteome</keyword>
<dbReference type="SFLD" id="SFLDS00005">
    <property type="entry name" value="Isoprenoid_Synthase_Type_I"/>
    <property type="match status" value="1"/>
</dbReference>
<comment type="caution">
    <text evidence="20">The sequence shown here is derived from an EMBL/GenBank/DDBJ whole genome shotgun (WGS) entry which is preliminary data.</text>
</comment>
<sequence>MMAELTPGEKFLTAPLDYLRESPGKDIRRSLINAFNQFLLVPDDKVAVITRIIDLLHNASLLIDDIQDSSKLRRGVPVAHSIFGIPQTINSANLAYFVAQQELEKLTNPSAFTIYTEELINLHRGQGMELHWRDSLYCPTEEEYTEMIQNKTGGLFRLAIRLMQAESTSTQDFVPLVETLGMLFQIRDDYQNLQSDVYSQNKGYCEDISEGKFSYPIIHSIRARPGDRRLISILKQHSEDIMVKQYAVDYMESTGSFAYCRDKIWALIRTTNEQLEALDGSGNRGGPMRDIIALLKIKQPPSVEAEM</sequence>
<dbReference type="InterPro" id="IPR008949">
    <property type="entry name" value="Isoprenoid_synthase_dom_sf"/>
</dbReference>
<keyword evidence="7 19" id="KW-0808">Transferase</keyword>
<dbReference type="GO" id="GO:0008299">
    <property type="term" value="P:isoprenoid biosynthetic process"/>
    <property type="evidence" value="ECO:0007669"/>
    <property type="project" value="InterPro"/>
</dbReference>
<evidence type="ECO:0000256" key="3">
    <source>
        <dbReference type="ARBA" id="ARBA00006706"/>
    </source>
</evidence>
<dbReference type="EC" id="2.5.1.29" evidence="4"/>
<dbReference type="EC" id="2.5.1.1" evidence="6"/>
<comment type="similarity">
    <text evidence="3 19">Belongs to the FPP/GGPP synthase family.</text>
</comment>
<evidence type="ECO:0000256" key="17">
    <source>
        <dbReference type="ARBA" id="ARBA00049291"/>
    </source>
</evidence>
<dbReference type="GO" id="GO:0004161">
    <property type="term" value="F:dimethylallyltranstransferase activity"/>
    <property type="evidence" value="ECO:0007669"/>
    <property type="project" value="UniProtKB-EC"/>
</dbReference>
<evidence type="ECO:0000256" key="18">
    <source>
        <dbReference type="ARBA" id="ARBA00049399"/>
    </source>
</evidence>
<evidence type="ECO:0000256" key="5">
    <source>
        <dbReference type="ARBA" id="ARBA00012439"/>
    </source>
</evidence>
<dbReference type="GO" id="GO:0004337">
    <property type="term" value="F:(2E,6E)-farnesyl diphosphate synthase activity"/>
    <property type="evidence" value="ECO:0007669"/>
    <property type="project" value="UniProtKB-EC"/>
</dbReference>
<evidence type="ECO:0000256" key="7">
    <source>
        <dbReference type="ARBA" id="ARBA00022679"/>
    </source>
</evidence>
<comment type="catalytic activity">
    <reaction evidence="17">
        <text>isopentenyl diphosphate + dimethylallyl diphosphate = (2E)-geranyl diphosphate + diphosphate</text>
        <dbReference type="Rhea" id="RHEA:22408"/>
        <dbReference type="ChEBI" id="CHEBI:33019"/>
        <dbReference type="ChEBI" id="CHEBI:57623"/>
        <dbReference type="ChEBI" id="CHEBI:58057"/>
        <dbReference type="ChEBI" id="CHEBI:128769"/>
        <dbReference type="EC" id="2.5.1.1"/>
    </reaction>
</comment>
<organism evidence="20 21">
    <name type="scientific">Moelleriella libera RCEF 2490</name>
    <dbReference type="NCBI Taxonomy" id="1081109"/>
    <lineage>
        <taxon>Eukaryota</taxon>
        <taxon>Fungi</taxon>
        <taxon>Dikarya</taxon>
        <taxon>Ascomycota</taxon>
        <taxon>Pezizomycotina</taxon>
        <taxon>Sordariomycetes</taxon>
        <taxon>Hypocreomycetidae</taxon>
        <taxon>Hypocreales</taxon>
        <taxon>Clavicipitaceae</taxon>
        <taxon>Moelleriella</taxon>
    </lineage>
</organism>
<evidence type="ECO:0000256" key="16">
    <source>
        <dbReference type="ARBA" id="ARBA00048119"/>
    </source>
</evidence>
<evidence type="ECO:0000256" key="1">
    <source>
        <dbReference type="ARBA" id="ARBA00001946"/>
    </source>
</evidence>
<dbReference type="InterPro" id="IPR033749">
    <property type="entry name" value="Polyprenyl_synt_CS"/>
</dbReference>
<evidence type="ECO:0000256" key="4">
    <source>
        <dbReference type="ARBA" id="ARBA00012382"/>
    </source>
</evidence>
<gene>
    <name evidence="20" type="ORF">AAL_00405</name>
</gene>
<keyword evidence="8" id="KW-0479">Metal-binding</keyword>
<dbReference type="InterPro" id="IPR000092">
    <property type="entry name" value="Polyprenyl_synt"/>
</dbReference>
<evidence type="ECO:0000313" key="20">
    <source>
        <dbReference type="EMBL" id="OAA32940.1"/>
    </source>
</evidence>
<evidence type="ECO:0000256" key="15">
    <source>
        <dbReference type="ARBA" id="ARBA00033096"/>
    </source>
</evidence>
<dbReference type="GO" id="GO:0004311">
    <property type="term" value="F:geranylgeranyl diphosphate synthase activity"/>
    <property type="evidence" value="ECO:0007669"/>
    <property type="project" value="UniProtKB-EC"/>
</dbReference>
<comment type="pathway">
    <text evidence="2">Secondary metabolite biosynthesis.</text>
</comment>
<dbReference type="AlphaFoldDB" id="A0A166UTI8"/>